<accession>A0A6V8KK92</accession>
<reference evidence="2 3" key="1">
    <citation type="submission" date="2020-03" db="EMBL/GenBank/DDBJ databases">
        <title>Whole genome shotgun sequence of Phytohabitans houttuyneae NBRC 108639.</title>
        <authorList>
            <person name="Komaki H."/>
            <person name="Tamura T."/>
        </authorList>
    </citation>
    <scope>NUCLEOTIDE SEQUENCE [LARGE SCALE GENOMIC DNA]</scope>
    <source>
        <strain evidence="2 3">NBRC 108639</strain>
    </source>
</reference>
<sequence>MAVYWWVWTVPESLRIRRIDAILWQALSRRDHPRPSMRLEAVGRAGVRRHRGCLASTTRSSGPGTSIWARTPPRVPGAQTCGALPGVAVATGYSTLIGRRPPLPLLGRLAHRRRHDQFERATDPLKVTNPATGHPSTGWPTWSPTPTAR</sequence>
<keyword evidence="3" id="KW-1185">Reference proteome</keyword>
<evidence type="ECO:0000313" key="2">
    <source>
        <dbReference type="EMBL" id="GFJ82589.1"/>
    </source>
</evidence>
<evidence type="ECO:0000313" key="3">
    <source>
        <dbReference type="Proteomes" id="UP000482800"/>
    </source>
</evidence>
<organism evidence="2 3">
    <name type="scientific">Phytohabitans houttuyneae</name>
    <dbReference type="NCBI Taxonomy" id="1076126"/>
    <lineage>
        <taxon>Bacteria</taxon>
        <taxon>Bacillati</taxon>
        <taxon>Actinomycetota</taxon>
        <taxon>Actinomycetes</taxon>
        <taxon>Micromonosporales</taxon>
        <taxon>Micromonosporaceae</taxon>
    </lineage>
</organism>
<protein>
    <submittedName>
        <fullName evidence="2">Uncharacterized protein</fullName>
    </submittedName>
</protein>
<dbReference type="AlphaFoldDB" id="A0A6V8KK92"/>
<feature type="compositionally biased region" description="Low complexity" evidence="1">
    <location>
        <begin position="135"/>
        <end position="149"/>
    </location>
</feature>
<proteinExistence type="predicted"/>
<dbReference type="Proteomes" id="UP000482800">
    <property type="component" value="Unassembled WGS sequence"/>
</dbReference>
<evidence type="ECO:0000256" key="1">
    <source>
        <dbReference type="SAM" id="MobiDB-lite"/>
    </source>
</evidence>
<gene>
    <name evidence="2" type="ORF">Phou_067690</name>
</gene>
<name>A0A6V8KK92_9ACTN</name>
<dbReference type="EMBL" id="BLPF01000002">
    <property type="protein sequence ID" value="GFJ82589.1"/>
    <property type="molecule type" value="Genomic_DNA"/>
</dbReference>
<reference evidence="2 3" key="2">
    <citation type="submission" date="2020-03" db="EMBL/GenBank/DDBJ databases">
        <authorList>
            <person name="Ichikawa N."/>
            <person name="Kimura A."/>
            <person name="Kitahashi Y."/>
            <person name="Uohara A."/>
        </authorList>
    </citation>
    <scope>NUCLEOTIDE SEQUENCE [LARGE SCALE GENOMIC DNA]</scope>
    <source>
        <strain evidence="2 3">NBRC 108639</strain>
    </source>
</reference>
<feature type="region of interest" description="Disordered" evidence="1">
    <location>
        <begin position="118"/>
        <end position="149"/>
    </location>
</feature>
<comment type="caution">
    <text evidence="2">The sequence shown here is derived from an EMBL/GenBank/DDBJ whole genome shotgun (WGS) entry which is preliminary data.</text>
</comment>